<dbReference type="AlphaFoldDB" id="A0A9J6B3U0"/>
<dbReference type="Proteomes" id="UP000824120">
    <property type="component" value="Chromosome 1"/>
</dbReference>
<dbReference type="EMBL" id="JACXVP010000001">
    <property type="protein sequence ID" value="KAG5631413.1"/>
    <property type="molecule type" value="Genomic_DNA"/>
</dbReference>
<keyword evidence="3" id="KW-1185">Reference proteome</keyword>
<sequence>MGIIHLHGYQSFDISFNLDEGNNNNKQSTPPNECVMSLNKEANRNGQDTDKNGSFTPTRIRANRI</sequence>
<gene>
    <name evidence="2" type="ORF">H5410_003130</name>
</gene>
<feature type="region of interest" description="Disordered" evidence="1">
    <location>
        <begin position="39"/>
        <end position="65"/>
    </location>
</feature>
<evidence type="ECO:0000313" key="3">
    <source>
        <dbReference type="Proteomes" id="UP000824120"/>
    </source>
</evidence>
<name>A0A9J6B3U0_SOLCO</name>
<accession>A0A9J6B3U0</accession>
<protein>
    <submittedName>
        <fullName evidence="2">Uncharacterized protein</fullName>
    </submittedName>
</protein>
<organism evidence="2 3">
    <name type="scientific">Solanum commersonii</name>
    <name type="common">Commerson's wild potato</name>
    <name type="synonym">Commerson's nightshade</name>
    <dbReference type="NCBI Taxonomy" id="4109"/>
    <lineage>
        <taxon>Eukaryota</taxon>
        <taxon>Viridiplantae</taxon>
        <taxon>Streptophyta</taxon>
        <taxon>Embryophyta</taxon>
        <taxon>Tracheophyta</taxon>
        <taxon>Spermatophyta</taxon>
        <taxon>Magnoliopsida</taxon>
        <taxon>eudicotyledons</taxon>
        <taxon>Gunneridae</taxon>
        <taxon>Pentapetalae</taxon>
        <taxon>asterids</taxon>
        <taxon>lamiids</taxon>
        <taxon>Solanales</taxon>
        <taxon>Solanaceae</taxon>
        <taxon>Solanoideae</taxon>
        <taxon>Solaneae</taxon>
        <taxon>Solanum</taxon>
    </lineage>
</organism>
<reference evidence="2 3" key="1">
    <citation type="submission" date="2020-09" db="EMBL/GenBank/DDBJ databases">
        <title>De no assembly of potato wild relative species, Solanum commersonii.</title>
        <authorList>
            <person name="Cho K."/>
        </authorList>
    </citation>
    <scope>NUCLEOTIDE SEQUENCE [LARGE SCALE GENOMIC DNA]</scope>
    <source>
        <strain evidence="2">LZ3.2</strain>
        <tissue evidence="2">Leaf</tissue>
    </source>
</reference>
<evidence type="ECO:0000313" key="2">
    <source>
        <dbReference type="EMBL" id="KAG5631413.1"/>
    </source>
</evidence>
<comment type="caution">
    <text evidence="2">The sequence shown here is derived from an EMBL/GenBank/DDBJ whole genome shotgun (WGS) entry which is preliminary data.</text>
</comment>
<proteinExistence type="predicted"/>
<evidence type="ECO:0000256" key="1">
    <source>
        <dbReference type="SAM" id="MobiDB-lite"/>
    </source>
</evidence>
<feature type="compositionally biased region" description="Basic and acidic residues" evidence="1">
    <location>
        <begin position="41"/>
        <end position="51"/>
    </location>
</feature>